<sequence>MSAQGNKRFTAEELEHARTDNERERALHDLTQVLPAPELEEVLRALGGPETRLAGLPPLSAAVRFVDAGLEHLRAGRLSAADVHAAAATVAAGRGAADVPPPQPLFERAIFVFGLRRGANHAISEWLRGHFDEAEVCYLNSAEISLFETEGDTLTVDRDTYRRMPVDPGKRVLIVGYENLDPAHFPLRHNARVARRSDVVVVLRDFPNTAASIARQADDDPAFAYRYRIRDLLDLWKRYADYFARRAFGHTYIAFNSWFSDPDERRAISRRLGLDHTDEGLNRVSPYGEGSSFDGLHHDGRAQDMAVLGRWESMLDDRLFQFLLLADEEALEADAHLFGGFPHTRAELLRRWRAGGGSR</sequence>
<gene>
    <name evidence="2" type="ORF">IF129_03305</name>
</gene>
<evidence type="ECO:0000313" key="2">
    <source>
        <dbReference type="EMBL" id="MBD3930602.1"/>
    </source>
</evidence>
<evidence type="ECO:0000313" key="3">
    <source>
        <dbReference type="Proteomes" id="UP000632289"/>
    </source>
</evidence>
<organism evidence="2 3">
    <name type="scientific">Streptomyces chumphonensis</name>
    <dbReference type="NCBI Taxonomy" id="1214925"/>
    <lineage>
        <taxon>Bacteria</taxon>
        <taxon>Bacillati</taxon>
        <taxon>Actinomycetota</taxon>
        <taxon>Actinomycetes</taxon>
        <taxon>Kitasatosporales</taxon>
        <taxon>Streptomycetaceae</taxon>
        <taxon>Streptomyces</taxon>
    </lineage>
</organism>
<dbReference type="Proteomes" id="UP000632289">
    <property type="component" value="Unassembled WGS sequence"/>
</dbReference>
<feature type="region of interest" description="Disordered" evidence="1">
    <location>
        <begin position="1"/>
        <end position="23"/>
    </location>
</feature>
<dbReference type="EMBL" id="JACXYU010000001">
    <property type="protein sequence ID" value="MBD3930602.1"/>
    <property type="molecule type" value="Genomic_DNA"/>
</dbReference>
<accession>A0A927IB43</accession>
<evidence type="ECO:0000256" key="1">
    <source>
        <dbReference type="SAM" id="MobiDB-lite"/>
    </source>
</evidence>
<comment type="caution">
    <text evidence="2">The sequence shown here is derived from an EMBL/GenBank/DDBJ whole genome shotgun (WGS) entry which is preliminary data.</text>
</comment>
<keyword evidence="3" id="KW-1185">Reference proteome</keyword>
<name>A0A927IB43_9ACTN</name>
<dbReference type="InterPro" id="IPR027417">
    <property type="entry name" value="P-loop_NTPase"/>
</dbReference>
<dbReference type="AlphaFoldDB" id="A0A927IB43"/>
<proteinExistence type="predicted"/>
<feature type="compositionally biased region" description="Basic and acidic residues" evidence="1">
    <location>
        <begin position="9"/>
        <end position="23"/>
    </location>
</feature>
<reference evidence="2" key="1">
    <citation type="submission" date="2020-09" db="EMBL/GenBank/DDBJ databases">
        <title>Secondary metabolite and genome analysis of marine Streptomyces chumphonensis KK1-2T.</title>
        <authorList>
            <person name="Phongsopitanun W."/>
            <person name="Kanchanasin P."/>
            <person name="Pittayakhajonwut P."/>
            <person name="Suwanborirux K."/>
            <person name="Tanasupawat S."/>
        </authorList>
    </citation>
    <scope>NUCLEOTIDE SEQUENCE</scope>
    <source>
        <strain evidence="2">KK1-2</strain>
    </source>
</reference>
<dbReference type="RefSeq" id="WP_191207861.1">
    <property type="nucleotide sequence ID" value="NZ_BAABKL010000039.1"/>
</dbReference>
<dbReference type="SUPFAM" id="SSF52540">
    <property type="entry name" value="P-loop containing nucleoside triphosphate hydrolases"/>
    <property type="match status" value="1"/>
</dbReference>
<evidence type="ECO:0008006" key="4">
    <source>
        <dbReference type="Google" id="ProtNLM"/>
    </source>
</evidence>
<protein>
    <recommendedName>
        <fullName evidence="4">Sulfotransferase family protein</fullName>
    </recommendedName>
</protein>